<evidence type="ECO:0000313" key="2">
    <source>
        <dbReference type="EMBL" id="PMD54877.1"/>
    </source>
</evidence>
<keyword evidence="3" id="KW-1185">Reference proteome</keyword>
<accession>A0A2J6SVT5</accession>
<dbReference type="RefSeq" id="XP_024731781.1">
    <property type="nucleotide sequence ID" value="XM_024883659.1"/>
</dbReference>
<dbReference type="Proteomes" id="UP000235371">
    <property type="component" value="Unassembled WGS sequence"/>
</dbReference>
<sequence length="349" mass="39797">MDGDPVPPTHDTRYLLSGRNPANAVGDNESQPLHTSGTVSTRTPTSANTEPENHNDGATETQPDHPSSVFTTLTVKSCPWERCPIEILDTIFDEVDNKGLRYFAWGGSMPPLVVALRGLNHSYKQALQRFVKASGPHLRLDPRTGDPVDSGLIRRSDKGLNFVDYGFQRPEWFTSQFLLAENIRKVHLSLNLHCSMSDTSIAHFIPEFPFWLQGFKLLSEVTVQIPVLHRRIDGSRHQRIVNAAMDRILRKVGVQGQRLATKYSGLGTSVEIWVWKACPGQTMNWSQNLGTIWKRPPEYYNQDWWKDETPWDLLNLRSHFQLRMEEGQFVIIGGQWESWGLDEDSLLMY</sequence>
<proteinExistence type="predicted"/>
<dbReference type="OrthoDB" id="3547599at2759"/>
<feature type="compositionally biased region" description="Polar residues" evidence="1">
    <location>
        <begin position="58"/>
        <end position="68"/>
    </location>
</feature>
<dbReference type="EMBL" id="KZ613856">
    <property type="protein sequence ID" value="PMD54877.1"/>
    <property type="molecule type" value="Genomic_DNA"/>
</dbReference>
<feature type="compositionally biased region" description="Polar residues" evidence="1">
    <location>
        <begin position="28"/>
        <end position="50"/>
    </location>
</feature>
<dbReference type="InParanoid" id="A0A2J6SVT5"/>
<name>A0A2J6SVT5_9HELO</name>
<organism evidence="2 3">
    <name type="scientific">Hyaloscypha bicolor E</name>
    <dbReference type="NCBI Taxonomy" id="1095630"/>
    <lineage>
        <taxon>Eukaryota</taxon>
        <taxon>Fungi</taxon>
        <taxon>Dikarya</taxon>
        <taxon>Ascomycota</taxon>
        <taxon>Pezizomycotina</taxon>
        <taxon>Leotiomycetes</taxon>
        <taxon>Helotiales</taxon>
        <taxon>Hyaloscyphaceae</taxon>
        <taxon>Hyaloscypha</taxon>
        <taxon>Hyaloscypha bicolor</taxon>
    </lineage>
</organism>
<evidence type="ECO:0000256" key="1">
    <source>
        <dbReference type="SAM" id="MobiDB-lite"/>
    </source>
</evidence>
<reference evidence="2 3" key="1">
    <citation type="submission" date="2016-04" db="EMBL/GenBank/DDBJ databases">
        <title>A degradative enzymes factory behind the ericoid mycorrhizal symbiosis.</title>
        <authorList>
            <consortium name="DOE Joint Genome Institute"/>
            <person name="Martino E."/>
            <person name="Morin E."/>
            <person name="Grelet G."/>
            <person name="Kuo A."/>
            <person name="Kohler A."/>
            <person name="Daghino S."/>
            <person name="Barry K."/>
            <person name="Choi C."/>
            <person name="Cichocki N."/>
            <person name="Clum A."/>
            <person name="Copeland A."/>
            <person name="Hainaut M."/>
            <person name="Haridas S."/>
            <person name="Labutti K."/>
            <person name="Lindquist E."/>
            <person name="Lipzen A."/>
            <person name="Khouja H.-R."/>
            <person name="Murat C."/>
            <person name="Ohm R."/>
            <person name="Olson A."/>
            <person name="Spatafora J."/>
            <person name="Veneault-Fourrey C."/>
            <person name="Henrissat B."/>
            <person name="Grigoriev I."/>
            <person name="Martin F."/>
            <person name="Perotto S."/>
        </authorList>
    </citation>
    <scope>NUCLEOTIDE SEQUENCE [LARGE SCALE GENOMIC DNA]</scope>
    <source>
        <strain evidence="2 3">E</strain>
    </source>
</reference>
<evidence type="ECO:0000313" key="3">
    <source>
        <dbReference type="Proteomes" id="UP000235371"/>
    </source>
</evidence>
<dbReference type="AlphaFoldDB" id="A0A2J6SVT5"/>
<feature type="region of interest" description="Disordered" evidence="1">
    <location>
        <begin position="1"/>
        <end position="68"/>
    </location>
</feature>
<dbReference type="GeneID" id="36591736"/>
<protein>
    <submittedName>
        <fullName evidence="2">Uncharacterized protein</fullName>
    </submittedName>
</protein>
<gene>
    <name evidence="2" type="ORF">K444DRAFT_633773</name>
</gene>